<dbReference type="EMBL" id="JACONZ010000005">
    <property type="protein sequence ID" value="MBC5582421.1"/>
    <property type="molecule type" value="Genomic_DNA"/>
</dbReference>
<gene>
    <name evidence="2" type="ORF">H8S23_12985</name>
</gene>
<protein>
    <recommendedName>
        <fullName evidence="4">PQ loop repeat protein</fullName>
    </recommendedName>
</protein>
<name>A0A923REQ7_9FIRM</name>
<evidence type="ECO:0000313" key="3">
    <source>
        <dbReference type="Proteomes" id="UP000659630"/>
    </source>
</evidence>
<keyword evidence="3" id="KW-1185">Reference proteome</keyword>
<feature type="transmembrane region" description="Helical" evidence="1">
    <location>
        <begin position="35"/>
        <end position="54"/>
    </location>
</feature>
<organism evidence="2 3">
    <name type="scientific">Anaerofilum hominis</name>
    <dbReference type="NCBI Taxonomy" id="2763016"/>
    <lineage>
        <taxon>Bacteria</taxon>
        <taxon>Bacillati</taxon>
        <taxon>Bacillota</taxon>
        <taxon>Clostridia</taxon>
        <taxon>Eubacteriales</taxon>
        <taxon>Oscillospiraceae</taxon>
        <taxon>Anaerofilum</taxon>
    </lineage>
</organism>
<keyword evidence="1" id="KW-1133">Transmembrane helix</keyword>
<keyword evidence="1" id="KW-0812">Transmembrane</keyword>
<dbReference type="Proteomes" id="UP000659630">
    <property type="component" value="Unassembled WGS sequence"/>
</dbReference>
<accession>A0A923REQ7</accession>
<evidence type="ECO:0000313" key="2">
    <source>
        <dbReference type="EMBL" id="MBC5582421.1"/>
    </source>
</evidence>
<keyword evidence="1" id="KW-0472">Membrane</keyword>
<evidence type="ECO:0000256" key="1">
    <source>
        <dbReference type="SAM" id="Phobius"/>
    </source>
</evidence>
<reference evidence="2" key="1">
    <citation type="submission" date="2020-08" db="EMBL/GenBank/DDBJ databases">
        <title>Genome public.</title>
        <authorList>
            <person name="Liu C."/>
            <person name="Sun Q."/>
        </authorList>
    </citation>
    <scope>NUCLEOTIDE SEQUENCE</scope>
    <source>
        <strain evidence="2">BX8</strain>
    </source>
</reference>
<proteinExistence type="predicted"/>
<dbReference type="RefSeq" id="WP_186888784.1">
    <property type="nucleotide sequence ID" value="NZ_JACONZ010000005.1"/>
</dbReference>
<dbReference type="AlphaFoldDB" id="A0A923REQ7"/>
<evidence type="ECO:0008006" key="4">
    <source>
        <dbReference type="Google" id="ProtNLM"/>
    </source>
</evidence>
<comment type="caution">
    <text evidence="2">The sequence shown here is derived from an EMBL/GenBank/DDBJ whole genome shotgun (WGS) entry which is preliminary data.</text>
</comment>
<feature type="transmembrane region" description="Helical" evidence="1">
    <location>
        <begin position="60"/>
        <end position="80"/>
    </location>
</feature>
<sequence>MSEILEAAMVICFGLSWPISIRKAYLARTTRGKSLAFLILITVGYVCGISAKLLAGNITYVFFFYVLNLCMLLTELVLYARNLRLDRQRAEEPAA</sequence>